<dbReference type="PANTHER" id="PTHR24221:SF654">
    <property type="entry name" value="ATP-BINDING CASSETTE SUB-FAMILY B MEMBER 6"/>
    <property type="match status" value="1"/>
</dbReference>
<proteinExistence type="predicted"/>
<dbReference type="SUPFAM" id="SSF52540">
    <property type="entry name" value="P-loop containing nucleoside triphosphate hydrolases"/>
    <property type="match status" value="1"/>
</dbReference>
<keyword evidence="5 7" id="KW-1133">Transmembrane helix</keyword>
<dbReference type="EMBL" id="JAVREN010000038">
    <property type="protein sequence ID" value="MDT0309470.1"/>
    <property type="molecule type" value="Genomic_DNA"/>
</dbReference>
<keyword evidence="2 7" id="KW-0812">Transmembrane</keyword>
<comment type="caution">
    <text evidence="10">The sequence shown here is derived from an EMBL/GenBank/DDBJ whole genome shotgun (WGS) entry which is preliminary data.</text>
</comment>
<dbReference type="InterPro" id="IPR036640">
    <property type="entry name" value="ABC1_TM_sf"/>
</dbReference>
<comment type="subcellular location">
    <subcellularLocation>
        <location evidence="1">Cell membrane</location>
        <topology evidence="1">Multi-pass membrane protein</topology>
    </subcellularLocation>
</comment>
<name>A0ABU2LD06_9ACTN</name>
<keyword evidence="4 10" id="KW-0067">ATP-binding</keyword>
<keyword evidence="6 7" id="KW-0472">Membrane</keyword>
<dbReference type="InterPro" id="IPR027417">
    <property type="entry name" value="P-loop_NTPase"/>
</dbReference>
<dbReference type="SUPFAM" id="SSF90123">
    <property type="entry name" value="ABC transporter transmembrane region"/>
    <property type="match status" value="1"/>
</dbReference>
<dbReference type="PROSITE" id="PS50929">
    <property type="entry name" value="ABC_TM1F"/>
    <property type="match status" value="1"/>
</dbReference>
<keyword evidence="3" id="KW-0547">Nucleotide-binding</keyword>
<evidence type="ECO:0000256" key="5">
    <source>
        <dbReference type="ARBA" id="ARBA00022989"/>
    </source>
</evidence>
<evidence type="ECO:0000259" key="8">
    <source>
        <dbReference type="PROSITE" id="PS50893"/>
    </source>
</evidence>
<accession>A0ABU2LD06</accession>
<dbReference type="CDD" id="cd03228">
    <property type="entry name" value="ABCC_MRP_Like"/>
    <property type="match status" value="1"/>
</dbReference>
<sequence>MDADGSAARDGGAPEGGVSEAERELFGGALVYDTSWARYEEERYQLGLRTMVGGTPRLVGTAVRLAWRADRRATLLVAAAELGRSATQAVALLGVNRLLATLLAEGEMAGRLRAALPVAVLLGCAALIGAVCGALSTLGSGPLEPKVERLAREQYLERAYQVEMAAMEDDEFHRLLESAQFGATSARTMIRHCVAVVSALLSLLAAATVLTALHPVLLPMLVLMVLPRAWATLSVSRRRYRSFHRWVQHSRGASMLARLMTDTDAAQEIRVHGIGPYILRHFRGMSLSQESEQARLARQAARTELLAAACTGGAALATYLILAWLLWGGTMALAAAGTAVLAIRTGAAQLDSLVRQINYLHEESLYVGDLDRLLAESAHRRIPSGGQRLPATVERVTFEHVTFSYPGEGNAPVLDDVSLTLPLRRGAVIALVGENGSGKSTLAKLLCGLYLPQRGSVRWDGVDAAVIDRQDIFARCAVVHQDHYRWPMTARVNATISRTGTPVDEERLARSAAQAGVDELIPELPRGWQTLLSRTFKGGHQLSGGQWQRLGIARAHYRGAPILIVDEPTAALDAKAEQRIFDQIRSLADGGQTIVLITHRMASVRRADLVHVLHEGRLVESGTPEELLAREEEGHYRSLYDLQAAQFAPVPAPRGGR</sequence>
<feature type="domain" description="ABC transmembrane type-1" evidence="9">
    <location>
        <begin position="85"/>
        <end position="362"/>
    </location>
</feature>
<dbReference type="Gene3D" id="3.40.50.300">
    <property type="entry name" value="P-loop containing nucleotide triphosphate hydrolases"/>
    <property type="match status" value="1"/>
</dbReference>
<dbReference type="PROSITE" id="PS50893">
    <property type="entry name" value="ABC_TRANSPORTER_2"/>
    <property type="match status" value="1"/>
</dbReference>
<feature type="transmembrane region" description="Helical" evidence="7">
    <location>
        <begin position="216"/>
        <end position="235"/>
    </location>
</feature>
<protein>
    <submittedName>
        <fullName evidence="10">ABC transporter ATP-binding protein</fullName>
    </submittedName>
</protein>
<evidence type="ECO:0000256" key="2">
    <source>
        <dbReference type="ARBA" id="ARBA00022692"/>
    </source>
</evidence>
<feature type="domain" description="ABC transporter" evidence="8">
    <location>
        <begin position="396"/>
        <end position="640"/>
    </location>
</feature>
<gene>
    <name evidence="10" type="ORF">RM780_21270</name>
</gene>
<evidence type="ECO:0000259" key="9">
    <source>
        <dbReference type="PROSITE" id="PS50929"/>
    </source>
</evidence>
<dbReference type="InterPro" id="IPR003439">
    <property type="entry name" value="ABC_transporter-like_ATP-bd"/>
</dbReference>
<evidence type="ECO:0000256" key="4">
    <source>
        <dbReference type="ARBA" id="ARBA00022840"/>
    </source>
</evidence>
<reference evidence="11" key="1">
    <citation type="submission" date="2023-07" db="EMBL/GenBank/DDBJ databases">
        <title>30 novel species of actinomycetes from the DSMZ collection.</title>
        <authorList>
            <person name="Nouioui I."/>
        </authorList>
    </citation>
    <scope>NUCLEOTIDE SEQUENCE [LARGE SCALE GENOMIC DNA]</scope>
    <source>
        <strain evidence="11">DSM 44917</strain>
    </source>
</reference>
<feature type="transmembrane region" description="Helical" evidence="7">
    <location>
        <begin position="115"/>
        <end position="139"/>
    </location>
</feature>
<feature type="transmembrane region" description="Helical" evidence="7">
    <location>
        <begin position="305"/>
        <end position="327"/>
    </location>
</feature>
<dbReference type="GO" id="GO:0005524">
    <property type="term" value="F:ATP binding"/>
    <property type="evidence" value="ECO:0007669"/>
    <property type="project" value="UniProtKB-KW"/>
</dbReference>
<dbReference type="PANTHER" id="PTHR24221">
    <property type="entry name" value="ATP-BINDING CASSETTE SUB-FAMILY B"/>
    <property type="match status" value="1"/>
</dbReference>
<evidence type="ECO:0000256" key="6">
    <source>
        <dbReference type="ARBA" id="ARBA00023136"/>
    </source>
</evidence>
<dbReference type="Gene3D" id="1.20.1560.10">
    <property type="entry name" value="ABC transporter type 1, transmembrane domain"/>
    <property type="match status" value="1"/>
</dbReference>
<dbReference type="Proteomes" id="UP001183388">
    <property type="component" value="Unassembled WGS sequence"/>
</dbReference>
<dbReference type="InterPro" id="IPR039421">
    <property type="entry name" value="Type_1_exporter"/>
</dbReference>
<dbReference type="Pfam" id="PF00005">
    <property type="entry name" value="ABC_tran"/>
    <property type="match status" value="1"/>
</dbReference>
<dbReference type="InterPro" id="IPR011527">
    <property type="entry name" value="ABC1_TM_dom"/>
</dbReference>
<keyword evidence="11" id="KW-1185">Reference proteome</keyword>
<organism evidence="10 11">
    <name type="scientific">Streptomyces boetiae</name>
    <dbReference type="NCBI Taxonomy" id="3075541"/>
    <lineage>
        <taxon>Bacteria</taxon>
        <taxon>Bacillati</taxon>
        <taxon>Actinomycetota</taxon>
        <taxon>Actinomycetes</taxon>
        <taxon>Kitasatosporales</taxon>
        <taxon>Streptomycetaceae</taxon>
        <taxon>Streptomyces</taxon>
    </lineage>
</organism>
<evidence type="ECO:0000313" key="10">
    <source>
        <dbReference type="EMBL" id="MDT0309470.1"/>
    </source>
</evidence>
<dbReference type="SMART" id="SM00382">
    <property type="entry name" value="AAA"/>
    <property type="match status" value="1"/>
</dbReference>
<evidence type="ECO:0000256" key="3">
    <source>
        <dbReference type="ARBA" id="ARBA00022741"/>
    </source>
</evidence>
<dbReference type="RefSeq" id="WP_311632432.1">
    <property type="nucleotide sequence ID" value="NZ_JAVREN010000038.1"/>
</dbReference>
<evidence type="ECO:0000256" key="7">
    <source>
        <dbReference type="SAM" id="Phobius"/>
    </source>
</evidence>
<dbReference type="InterPro" id="IPR003593">
    <property type="entry name" value="AAA+_ATPase"/>
</dbReference>
<evidence type="ECO:0000313" key="11">
    <source>
        <dbReference type="Proteomes" id="UP001183388"/>
    </source>
</evidence>
<feature type="transmembrane region" description="Helical" evidence="7">
    <location>
        <begin position="189"/>
        <end position="210"/>
    </location>
</feature>
<evidence type="ECO:0000256" key="1">
    <source>
        <dbReference type="ARBA" id="ARBA00004651"/>
    </source>
</evidence>